<comment type="caution">
    <text evidence="2">The sequence shown here is derived from an EMBL/GenBank/DDBJ whole genome shotgun (WGS) entry which is preliminary data.</text>
</comment>
<dbReference type="Pfam" id="PF08445">
    <property type="entry name" value="FR47"/>
    <property type="match status" value="1"/>
</dbReference>
<evidence type="ECO:0000313" key="3">
    <source>
        <dbReference type="Proteomes" id="UP000240912"/>
    </source>
</evidence>
<evidence type="ECO:0000259" key="1">
    <source>
        <dbReference type="PROSITE" id="PS51186"/>
    </source>
</evidence>
<dbReference type="GO" id="GO:0016747">
    <property type="term" value="F:acyltransferase activity, transferring groups other than amino-acyl groups"/>
    <property type="evidence" value="ECO:0007669"/>
    <property type="project" value="InterPro"/>
</dbReference>
<keyword evidence="3" id="KW-1185">Reference proteome</keyword>
<evidence type="ECO:0000313" key="2">
    <source>
        <dbReference type="EMBL" id="PST83604.1"/>
    </source>
</evidence>
<proteinExistence type="predicted"/>
<protein>
    <recommendedName>
        <fullName evidence="1">N-acetyltransferase domain-containing protein</fullName>
    </recommendedName>
</protein>
<dbReference type="InterPro" id="IPR013653">
    <property type="entry name" value="GCN5-like_dom"/>
</dbReference>
<dbReference type="AlphaFoldDB" id="A0A2T3HME4"/>
<name>A0A2T3HME4_9SPHI</name>
<reference evidence="2 3" key="1">
    <citation type="submission" date="2018-03" db="EMBL/GenBank/DDBJ databases">
        <authorList>
            <person name="Keele B.F."/>
        </authorList>
    </citation>
    <scope>NUCLEOTIDE SEQUENCE [LARGE SCALE GENOMIC DNA]</scope>
    <source>
        <strain evidence="2 3">YL28-9</strain>
    </source>
</reference>
<dbReference type="OrthoDB" id="9797456at2"/>
<accession>A0A2T3HME4</accession>
<dbReference type="EMBL" id="PYLS01000005">
    <property type="protein sequence ID" value="PST83604.1"/>
    <property type="molecule type" value="Genomic_DNA"/>
</dbReference>
<dbReference type="RefSeq" id="WP_107215864.1">
    <property type="nucleotide sequence ID" value="NZ_KZ686269.1"/>
</dbReference>
<dbReference type="CDD" id="cd04301">
    <property type="entry name" value="NAT_SF"/>
    <property type="match status" value="1"/>
</dbReference>
<dbReference type="Proteomes" id="UP000240912">
    <property type="component" value="Unassembled WGS sequence"/>
</dbReference>
<dbReference type="PROSITE" id="PS51186">
    <property type="entry name" value="GNAT"/>
    <property type="match status" value="1"/>
</dbReference>
<dbReference type="Gene3D" id="3.40.630.30">
    <property type="match status" value="1"/>
</dbReference>
<dbReference type="SUPFAM" id="SSF55729">
    <property type="entry name" value="Acyl-CoA N-acyltransferases (Nat)"/>
    <property type="match status" value="1"/>
</dbReference>
<dbReference type="InterPro" id="IPR000182">
    <property type="entry name" value="GNAT_dom"/>
</dbReference>
<dbReference type="InterPro" id="IPR016181">
    <property type="entry name" value="Acyl_CoA_acyltransferase"/>
</dbReference>
<gene>
    <name evidence="2" type="ORF">C7T94_13770</name>
</gene>
<organism evidence="2 3">
    <name type="scientific">Pedobacter yulinensis</name>
    <dbReference type="NCBI Taxonomy" id="2126353"/>
    <lineage>
        <taxon>Bacteria</taxon>
        <taxon>Pseudomonadati</taxon>
        <taxon>Bacteroidota</taxon>
        <taxon>Sphingobacteriia</taxon>
        <taxon>Sphingobacteriales</taxon>
        <taxon>Sphingobacteriaceae</taxon>
        <taxon>Pedobacter</taxon>
    </lineage>
</organism>
<sequence>MDETLLDNPAWWALNGPQAEFARGDPDAVRYADGVLTFAALREPTAACMDQLAGQVIPGEQVYLIGDIPPLSSRWTLVQSLDCAQMLAGPAGFCRPDSQGAVLEPGDEAALYDLVNLVQPGYFERNTHLLGRYYGIRAEGRFAAVAGERMRLPGFSELSAIVTRPGYTGRGFAKSLISELCSWHRSQGVQSCLHVALTNQRAVGIYEAMGFVARRTITFQKLARNR</sequence>
<feature type="domain" description="N-acetyltransferase" evidence="1">
    <location>
        <begin position="98"/>
        <end position="226"/>
    </location>
</feature>